<dbReference type="InterPro" id="IPR006527">
    <property type="entry name" value="F-box-assoc_dom_typ1"/>
</dbReference>
<evidence type="ECO:0000259" key="1">
    <source>
        <dbReference type="Pfam" id="PF07734"/>
    </source>
</evidence>
<name>A0AAV0ZC04_VICFA</name>
<dbReference type="Proteomes" id="UP001157006">
    <property type="component" value="Chromosome 1S"/>
</dbReference>
<dbReference type="InterPro" id="IPR050796">
    <property type="entry name" value="SCF_F-box_component"/>
</dbReference>
<keyword evidence="3" id="KW-1185">Reference proteome</keyword>
<dbReference type="InterPro" id="IPR036047">
    <property type="entry name" value="F-box-like_dom_sf"/>
</dbReference>
<evidence type="ECO:0000313" key="3">
    <source>
        <dbReference type="Proteomes" id="UP001157006"/>
    </source>
</evidence>
<sequence length="383" mass="44723">MENSKSTNPLTTEKVSNHVPDDLTMSIISKLPLKSLVRFRCIRKSWSLLFENPHFMNIYRTNFASNNNFSYDDDSCLTLEFTMSSHGLCATLFSLYGERFENKVKLDLPPFFQEDNECIKILGSPIDETLCLYNGFQIPEIVFWNLSTKEFKVLPPSPIESQPPHYKFIFSLMGFGYDHVRDDHKVIRNALEWTQFDFEDTQSNEFIWELYSLRNNSWRKLDVDISLGYVTLDSQVHTNGMCHWWNKDEYCLVSFDLNSEVFFKTPLPLHVDDNVCYESMDKRLMALNGSIAFITTIAHTLHISILGEYGVKKSWIKLFIIDSLPNYFDHPIGAGSKGDIFFKTKYNEMVQFDLNTQKIEKLAIKDILYTFQILLYKKILLLI</sequence>
<dbReference type="PANTHER" id="PTHR31672:SF13">
    <property type="entry name" value="F-BOX PROTEIN CPR30-LIKE"/>
    <property type="match status" value="1"/>
</dbReference>
<dbReference type="PANTHER" id="PTHR31672">
    <property type="entry name" value="BNACNNG10540D PROTEIN"/>
    <property type="match status" value="1"/>
</dbReference>
<dbReference type="InterPro" id="IPR017451">
    <property type="entry name" value="F-box-assoc_interact_dom"/>
</dbReference>
<feature type="domain" description="F-box associated beta-propeller type 1" evidence="1">
    <location>
        <begin position="130"/>
        <end position="359"/>
    </location>
</feature>
<dbReference type="Pfam" id="PF07734">
    <property type="entry name" value="FBA_1"/>
    <property type="match status" value="1"/>
</dbReference>
<accession>A0AAV0ZC04</accession>
<dbReference type="EMBL" id="OX451735">
    <property type="protein sequence ID" value="CAI8593447.1"/>
    <property type="molecule type" value="Genomic_DNA"/>
</dbReference>
<proteinExistence type="predicted"/>
<reference evidence="2 3" key="1">
    <citation type="submission" date="2023-01" db="EMBL/GenBank/DDBJ databases">
        <authorList>
            <person name="Kreplak J."/>
        </authorList>
    </citation>
    <scope>NUCLEOTIDE SEQUENCE [LARGE SCALE GENOMIC DNA]</scope>
</reference>
<protein>
    <recommendedName>
        <fullName evidence="1">F-box associated beta-propeller type 1 domain-containing protein</fullName>
    </recommendedName>
</protein>
<dbReference type="AlphaFoldDB" id="A0AAV0ZC04"/>
<gene>
    <name evidence="2" type="ORF">VFH_I091960</name>
</gene>
<dbReference type="SUPFAM" id="SSF81383">
    <property type="entry name" value="F-box domain"/>
    <property type="match status" value="1"/>
</dbReference>
<evidence type="ECO:0000313" key="2">
    <source>
        <dbReference type="EMBL" id="CAI8593447.1"/>
    </source>
</evidence>
<organism evidence="2 3">
    <name type="scientific">Vicia faba</name>
    <name type="common">Broad bean</name>
    <name type="synonym">Faba vulgaris</name>
    <dbReference type="NCBI Taxonomy" id="3906"/>
    <lineage>
        <taxon>Eukaryota</taxon>
        <taxon>Viridiplantae</taxon>
        <taxon>Streptophyta</taxon>
        <taxon>Embryophyta</taxon>
        <taxon>Tracheophyta</taxon>
        <taxon>Spermatophyta</taxon>
        <taxon>Magnoliopsida</taxon>
        <taxon>eudicotyledons</taxon>
        <taxon>Gunneridae</taxon>
        <taxon>Pentapetalae</taxon>
        <taxon>rosids</taxon>
        <taxon>fabids</taxon>
        <taxon>Fabales</taxon>
        <taxon>Fabaceae</taxon>
        <taxon>Papilionoideae</taxon>
        <taxon>50 kb inversion clade</taxon>
        <taxon>NPAAA clade</taxon>
        <taxon>Hologalegina</taxon>
        <taxon>IRL clade</taxon>
        <taxon>Fabeae</taxon>
        <taxon>Vicia</taxon>
    </lineage>
</organism>
<dbReference type="NCBIfam" id="TIGR01640">
    <property type="entry name" value="F_box_assoc_1"/>
    <property type="match status" value="1"/>
</dbReference>